<evidence type="ECO:0000313" key="2">
    <source>
        <dbReference type="Proteomes" id="UP000805649"/>
    </source>
</evidence>
<organism evidence="1 2">
    <name type="scientific">Colletotrichum truncatum</name>
    <name type="common">Anthracnose fungus</name>
    <name type="synonym">Colletotrichum capsici</name>
    <dbReference type="NCBI Taxonomy" id="5467"/>
    <lineage>
        <taxon>Eukaryota</taxon>
        <taxon>Fungi</taxon>
        <taxon>Dikarya</taxon>
        <taxon>Ascomycota</taxon>
        <taxon>Pezizomycotina</taxon>
        <taxon>Sordariomycetes</taxon>
        <taxon>Hypocreomycetidae</taxon>
        <taxon>Glomerellales</taxon>
        <taxon>Glomerellaceae</taxon>
        <taxon>Colletotrichum</taxon>
        <taxon>Colletotrichum truncatum species complex</taxon>
    </lineage>
</organism>
<protein>
    <submittedName>
        <fullName evidence="1">Uncharacterized protein</fullName>
    </submittedName>
</protein>
<gene>
    <name evidence="1" type="ORF">CTRU02_201766</name>
</gene>
<evidence type="ECO:0000313" key="1">
    <source>
        <dbReference type="EMBL" id="KAL0943879.1"/>
    </source>
</evidence>
<proteinExistence type="predicted"/>
<comment type="caution">
    <text evidence="1">The sequence shown here is derived from an EMBL/GenBank/DDBJ whole genome shotgun (WGS) entry which is preliminary data.</text>
</comment>
<sequence length="206" mass="20490">MSLGQITSSAFITCDPIPVTVPTTVTTTQFTTIYTTTALAANPTTTWTATYTVTEVCPGAPCQPHAIPPCFVPTTILCLPCAEKTIPIICPAPTLLPGVTIHGNGVTADAMPTAPAAYGAYGAYGGGANPSGAAPGYGVYGGYGDYKNGQPVQSGVPVGPGQQPGQQPTQPPAGKPTVVTASAPSLKKSLGLLCGVAMAAGLTVLA</sequence>
<dbReference type="EMBL" id="VUJX02000001">
    <property type="protein sequence ID" value="KAL0943879.1"/>
    <property type="molecule type" value="Genomic_DNA"/>
</dbReference>
<reference evidence="1 2" key="1">
    <citation type="journal article" date="2020" name="Phytopathology">
        <title>Genome Sequence Resources of Colletotrichum truncatum, C. plurivorum, C. musicola, and C. sojae: Four Species Pathogenic to Soybean (Glycine max).</title>
        <authorList>
            <person name="Rogerio F."/>
            <person name="Boufleur T.R."/>
            <person name="Ciampi-Guillardi M."/>
            <person name="Sukno S.A."/>
            <person name="Thon M.R."/>
            <person name="Massola Junior N.S."/>
            <person name="Baroncelli R."/>
        </authorList>
    </citation>
    <scope>NUCLEOTIDE SEQUENCE [LARGE SCALE GENOMIC DNA]</scope>
    <source>
        <strain evidence="1 2">CMES1059</strain>
    </source>
</reference>
<keyword evidence="2" id="KW-1185">Reference proteome</keyword>
<dbReference type="Proteomes" id="UP000805649">
    <property type="component" value="Unassembled WGS sequence"/>
</dbReference>
<name>A0ACC3ZID8_COLTU</name>
<accession>A0ACC3ZID8</accession>